<dbReference type="PANTHER" id="PTHR19877:SF1">
    <property type="entry name" value="EUKARYOTIC TRANSLATION INITIATION FACTOR 3 SUBUNIT I"/>
    <property type="match status" value="1"/>
</dbReference>
<dbReference type="HAMAP" id="MF_03008">
    <property type="entry name" value="eIF3i"/>
    <property type="match status" value="1"/>
</dbReference>
<comment type="subunit">
    <text evidence="7">Component of the eukaryotic translation initiation factor 3 (eIF-3) complex.</text>
</comment>
<evidence type="ECO:0000256" key="3">
    <source>
        <dbReference type="ARBA" id="ARBA00022574"/>
    </source>
</evidence>
<dbReference type="Pfam" id="PF24805">
    <property type="entry name" value="EIF3I"/>
    <property type="match status" value="1"/>
</dbReference>
<feature type="repeat" description="WD" evidence="8">
    <location>
        <begin position="48"/>
        <end position="89"/>
    </location>
</feature>
<sequence>MRPILLSGHERALTQVKYNADGDLIFSVSKDHVVCAWYSANGERLGTYHGHIGALWTVDVDPTTTLLATGGADNTMRLWEVKTGKLLKTWEFETSIKRCEFSPDGKQLLGVTEKRSGHLGTICVFDINVDPEAEQTDERRLRIVCEDAKPTVAGFSYGAKYIVSGHEDGTVTQWDAKTGEMLNLVEVHEIDTQITDLQWSADRTYFITAGKDKTARLVSTDDLQILHTYVTDTPLNSAAITPVKDFVILGGGQAAMDVTTTSARQGKFEARFYHKIFEEEIGRVRGHFGPLNYVAVHPKGTGYCSGGEDGYVRVHHFDKPYFDFLYEVEREQLASNL</sequence>
<dbReference type="InterPro" id="IPR001680">
    <property type="entry name" value="WD40_rpt"/>
</dbReference>
<evidence type="ECO:0000256" key="2">
    <source>
        <dbReference type="ARBA" id="ARBA00022540"/>
    </source>
</evidence>
<keyword evidence="5 7" id="KW-0648">Protein biosynthesis</keyword>
<comment type="subcellular location">
    <subcellularLocation>
        <location evidence="7">Cytoplasm</location>
    </subcellularLocation>
</comment>
<keyword evidence="10" id="KW-1185">Reference proteome</keyword>
<evidence type="ECO:0000313" key="10">
    <source>
        <dbReference type="Proteomes" id="UP001492380"/>
    </source>
</evidence>
<dbReference type="Proteomes" id="UP001492380">
    <property type="component" value="Unassembled WGS sequence"/>
</dbReference>
<keyword evidence="1 7" id="KW-0963">Cytoplasm</keyword>
<dbReference type="PROSITE" id="PS50294">
    <property type="entry name" value="WD_REPEATS_REGION"/>
    <property type="match status" value="2"/>
</dbReference>
<evidence type="ECO:0000256" key="6">
    <source>
        <dbReference type="ARBA" id="ARBA00038394"/>
    </source>
</evidence>
<name>A0ABR1YM01_9PEZI</name>
<dbReference type="EMBL" id="JBBWRZ010000006">
    <property type="protein sequence ID" value="KAK8233520.1"/>
    <property type="molecule type" value="Genomic_DNA"/>
</dbReference>
<evidence type="ECO:0000256" key="7">
    <source>
        <dbReference type="HAMAP-Rule" id="MF_03008"/>
    </source>
</evidence>
<comment type="similarity">
    <text evidence="7">Belongs to the eIF-3 subunit I family.</text>
</comment>
<accession>A0ABR1YM01</accession>
<evidence type="ECO:0000313" key="9">
    <source>
        <dbReference type="EMBL" id="KAK8233520.1"/>
    </source>
</evidence>
<dbReference type="PROSITE" id="PS50082">
    <property type="entry name" value="WD_REPEATS_2"/>
    <property type="match status" value="3"/>
</dbReference>
<feature type="repeat" description="WD" evidence="8">
    <location>
        <begin position="6"/>
        <end position="47"/>
    </location>
</feature>
<dbReference type="InterPro" id="IPR027525">
    <property type="entry name" value="eIF3i"/>
</dbReference>
<feature type="repeat" description="WD" evidence="8">
    <location>
        <begin position="155"/>
        <end position="184"/>
    </location>
</feature>
<proteinExistence type="inferred from homology"/>
<keyword evidence="4" id="KW-0677">Repeat</keyword>
<organism evidence="9 10">
    <name type="scientific">Phyllosticta capitalensis</name>
    <dbReference type="NCBI Taxonomy" id="121624"/>
    <lineage>
        <taxon>Eukaryota</taxon>
        <taxon>Fungi</taxon>
        <taxon>Dikarya</taxon>
        <taxon>Ascomycota</taxon>
        <taxon>Pezizomycotina</taxon>
        <taxon>Dothideomycetes</taxon>
        <taxon>Dothideomycetes incertae sedis</taxon>
        <taxon>Botryosphaeriales</taxon>
        <taxon>Phyllostictaceae</taxon>
        <taxon>Phyllosticta</taxon>
    </lineage>
</organism>
<dbReference type="Gene3D" id="2.130.10.10">
    <property type="entry name" value="YVTN repeat-like/Quinoprotein amine dehydrogenase"/>
    <property type="match status" value="1"/>
</dbReference>
<dbReference type="SMART" id="SM00320">
    <property type="entry name" value="WD40"/>
    <property type="match status" value="6"/>
</dbReference>
<keyword evidence="2 7" id="KW-0396">Initiation factor</keyword>
<evidence type="ECO:0000256" key="4">
    <source>
        <dbReference type="ARBA" id="ARBA00022737"/>
    </source>
</evidence>
<gene>
    <name evidence="7" type="primary">TIF34</name>
    <name evidence="9" type="ORF">HDK90DRAFT_486936</name>
</gene>
<comment type="caution">
    <text evidence="9">The sequence shown here is derived from an EMBL/GenBank/DDBJ whole genome shotgun (WGS) entry which is preliminary data.</text>
</comment>
<evidence type="ECO:0000256" key="5">
    <source>
        <dbReference type="ARBA" id="ARBA00022917"/>
    </source>
</evidence>
<dbReference type="InterPro" id="IPR019775">
    <property type="entry name" value="WD40_repeat_CS"/>
</dbReference>
<dbReference type="SUPFAM" id="SSF50978">
    <property type="entry name" value="WD40 repeat-like"/>
    <property type="match status" value="1"/>
</dbReference>
<dbReference type="InterPro" id="IPR036322">
    <property type="entry name" value="WD40_repeat_dom_sf"/>
</dbReference>
<comment type="similarity">
    <text evidence="6">Belongs to the WD repeat STRAP family.</text>
</comment>
<keyword evidence="3 8" id="KW-0853">WD repeat</keyword>
<dbReference type="GO" id="GO:0003743">
    <property type="term" value="F:translation initiation factor activity"/>
    <property type="evidence" value="ECO:0007669"/>
    <property type="project" value="UniProtKB-KW"/>
</dbReference>
<evidence type="ECO:0000256" key="1">
    <source>
        <dbReference type="ARBA" id="ARBA00022490"/>
    </source>
</evidence>
<evidence type="ECO:0000256" key="8">
    <source>
        <dbReference type="PROSITE-ProRule" id="PRU00221"/>
    </source>
</evidence>
<protein>
    <recommendedName>
        <fullName evidence="7">Eukaryotic translation initiation factor 3 subunit I</fullName>
        <shortName evidence="7">eIF3i</shortName>
    </recommendedName>
    <alternativeName>
        <fullName evidence="7">Eukaryotic translation initiation factor 3 39 kDa subunit homolog</fullName>
        <shortName evidence="7">eIF-3 39 kDa subunit homolog</shortName>
    </alternativeName>
</protein>
<dbReference type="PANTHER" id="PTHR19877">
    <property type="entry name" value="EUKARYOTIC TRANSLATION INITIATION FACTOR 3 SUBUNIT I"/>
    <property type="match status" value="1"/>
</dbReference>
<comment type="function">
    <text evidence="7">Component of the eukaryotic translation initiation factor 3 (eIF-3) complex, which is involved in protein synthesis of a specialized repertoire of mRNAs and, together with other initiation factors, stimulates binding of mRNA and methionyl-tRNAi to the 40S ribosome. The eIF-3 complex specifically targets and initiates translation of a subset of mRNAs involved in cell proliferation.</text>
</comment>
<dbReference type="InterPro" id="IPR015943">
    <property type="entry name" value="WD40/YVTN_repeat-like_dom_sf"/>
</dbReference>
<reference evidence="9 10" key="1">
    <citation type="submission" date="2024-04" db="EMBL/GenBank/DDBJ databases">
        <title>Phyllosticta paracitricarpa is synonymous to the EU quarantine fungus P. citricarpa based on phylogenomic analyses.</title>
        <authorList>
            <consortium name="Lawrence Berkeley National Laboratory"/>
            <person name="Van Ingen-Buijs V.A."/>
            <person name="Van Westerhoven A.C."/>
            <person name="Haridas S."/>
            <person name="Skiadas P."/>
            <person name="Martin F."/>
            <person name="Groenewald J.Z."/>
            <person name="Crous P.W."/>
            <person name="Seidl M.F."/>
        </authorList>
    </citation>
    <scope>NUCLEOTIDE SEQUENCE [LARGE SCALE GENOMIC DNA]</scope>
    <source>
        <strain evidence="9 10">CBS 123374</strain>
    </source>
</reference>
<dbReference type="PROSITE" id="PS00678">
    <property type="entry name" value="WD_REPEATS_1"/>
    <property type="match status" value="1"/>
</dbReference>